<name>A0ABP0MJZ0_9DINO</name>
<feature type="compositionally biased region" description="Basic and acidic residues" evidence="1">
    <location>
        <begin position="313"/>
        <end position="337"/>
    </location>
</feature>
<organism evidence="2 3">
    <name type="scientific">Durusdinium trenchii</name>
    <dbReference type="NCBI Taxonomy" id="1381693"/>
    <lineage>
        <taxon>Eukaryota</taxon>
        <taxon>Sar</taxon>
        <taxon>Alveolata</taxon>
        <taxon>Dinophyceae</taxon>
        <taxon>Suessiales</taxon>
        <taxon>Symbiodiniaceae</taxon>
        <taxon>Durusdinium</taxon>
    </lineage>
</organism>
<gene>
    <name evidence="2" type="ORF">CCMP2556_LOCUS25706</name>
</gene>
<feature type="region of interest" description="Disordered" evidence="1">
    <location>
        <begin position="311"/>
        <end position="337"/>
    </location>
</feature>
<keyword evidence="3" id="KW-1185">Reference proteome</keyword>
<dbReference type="Proteomes" id="UP001642484">
    <property type="component" value="Unassembled WGS sequence"/>
</dbReference>
<evidence type="ECO:0000313" key="2">
    <source>
        <dbReference type="EMBL" id="CAK9050424.1"/>
    </source>
</evidence>
<dbReference type="EMBL" id="CAXAMN010017402">
    <property type="protein sequence ID" value="CAK9050424.1"/>
    <property type="molecule type" value="Genomic_DNA"/>
</dbReference>
<feature type="non-terminal residue" evidence="2">
    <location>
        <position position="674"/>
    </location>
</feature>
<protein>
    <recommendedName>
        <fullName evidence="4">Ubiquitinyl hydrolase 1</fullName>
    </recommendedName>
</protein>
<comment type="caution">
    <text evidence="2">The sequence shown here is derived from an EMBL/GenBank/DDBJ whole genome shotgun (WGS) entry which is preliminary data.</text>
</comment>
<reference evidence="2 3" key="1">
    <citation type="submission" date="2024-02" db="EMBL/GenBank/DDBJ databases">
        <authorList>
            <person name="Chen Y."/>
            <person name="Shah S."/>
            <person name="Dougan E. K."/>
            <person name="Thang M."/>
            <person name="Chan C."/>
        </authorList>
    </citation>
    <scope>NUCLEOTIDE SEQUENCE [LARGE SCALE GENOMIC DNA]</scope>
</reference>
<proteinExistence type="predicted"/>
<accession>A0ABP0MJZ0</accession>
<evidence type="ECO:0000256" key="1">
    <source>
        <dbReference type="SAM" id="MobiDB-lite"/>
    </source>
</evidence>
<evidence type="ECO:0000313" key="3">
    <source>
        <dbReference type="Proteomes" id="UP001642484"/>
    </source>
</evidence>
<sequence>MSSRDFTDQIRGILQSAKDGATPTSHQAWVKGVLQLLQAAQRGEQIAVPEVEDYEASQVESSRLLFLACGFEEVDGALRPGEGEEVQVATAVVSEYLECLAQAETVQGRREAVQVEEPFSSDVLAAEVLSKTLEEEELRKAQPRPGERLSERKLCELGAAFERQPFGSDTCAIHSLNNLLQPKRSPEEAAAKSEEVRQAIHKDEQHDEKESWASTAGLVGPISMATLRAAEVESRDEEKASCGFVPPRQLSLLRADSGLSWPEEQRTGMFDVEAIKLAARSKGFEVIDVEPKPTWQDSEVSAFADAATQVKEVSQESRAHDKEHQKEKEEESPKQEKVQRQQRWWFRGFLVYERIPGRAMHYYSIVRWPNNTWMILDSLDRGDESPRNRLLTLHDVAKLYDQNGEFFRSWLLRWYPVVDRTAAIEDLQDAIRHEEAHTGPVLPPSQARAASQLDLSRWNAQQATRALLAAPRQVARELQVLQLTVSEQEARASLEATEWNFVSAVGHQSDKLLQHAKADCVESEARLTSASAFSALSATDWDVRRSAELLLLKERAEAEHISVDLSSAAAALRETNSVNEALLVVQLIHELHKENKDVDEAFAAKLLQHGDSCATARQIALVRSEFPSAPLAICAEALRRGEGQAAACILLKDFEDKVCSLVTALAHRVVSSRG</sequence>
<evidence type="ECO:0008006" key="4">
    <source>
        <dbReference type="Google" id="ProtNLM"/>
    </source>
</evidence>